<gene>
    <name evidence="1" type="ORF">ERS132414_01907</name>
    <name evidence="2" type="ORF">ERS132426_01847</name>
    <name evidence="3" type="ORF">ERS132531_00145</name>
    <name evidence="5" type="ORF">FAJ35_04045</name>
    <name evidence="4" type="ORF">NOL11_09190</name>
</gene>
<name>A0A0N0VAF8_STRSU</name>
<accession>A0A0N0VAF8</accession>
<sequence>MSKLEVLENKKLVLKKVICKKLSSLQFEDLEQEIDKFYQHLQLLKVQMFGPLIVKNSGTILHEDGTITVDYDLYVQAHDFRQYDKFYTVYEEIVCPHCVYVRFEDSPEYLQYAYSKLDLHFYENDLETNGIIYTVYVNTNNETMTVDIFRPIISL</sequence>
<proteinExistence type="predicted"/>
<evidence type="ECO:0000313" key="8">
    <source>
        <dbReference type="Proteomes" id="UP000074903"/>
    </source>
</evidence>
<reference evidence="4" key="3">
    <citation type="submission" date="2022-07" db="EMBL/GenBank/DDBJ databases">
        <title>Whole Genome Sequencing of Streptococcus suis.</title>
        <authorList>
            <person name="Dai X."/>
            <person name="Huang J."/>
            <person name="Wang L."/>
        </authorList>
    </citation>
    <scope>NUCLEOTIDE SEQUENCE</scope>
    <source>
        <strain evidence="4">HDJ11</strain>
    </source>
</reference>
<dbReference type="RefSeq" id="WP_024375762.1">
    <property type="nucleotide sequence ID" value="NZ_CEDY01000030.1"/>
</dbReference>
<organism evidence="5 9">
    <name type="scientific">Streptococcus suis</name>
    <dbReference type="NCBI Taxonomy" id="1307"/>
    <lineage>
        <taxon>Bacteria</taxon>
        <taxon>Bacillati</taxon>
        <taxon>Bacillota</taxon>
        <taxon>Bacilli</taxon>
        <taxon>Lactobacillales</taxon>
        <taxon>Streptococcaceae</taxon>
        <taxon>Streptococcus</taxon>
    </lineage>
</organism>
<evidence type="ECO:0000313" key="6">
    <source>
        <dbReference type="Proteomes" id="UP000072794"/>
    </source>
</evidence>
<evidence type="ECO:0000313" key="7">
    <source>
        <dbReference type="Proteomes" id="UP000074850"/>
    </source>
</evidence>
<dbReference type="EMBL" id="FILX01000002">
    <property type="protein sequence ID" value="CYX33899.1"/>
    <property type="molecule type" value="Genomic_DNA"/>
</dbReference>
<evidence type="ECO:0000313" key="9">
    <source>
        <dbReference type="Proteomes" id="UP000309259"/>
    </source>
</evidence>
<evidence type="ECO:0000313" key="3">
    <source>
        <dbReference type="EMBL" id="CYX33899.1"/>
    </source>
</evidence>
<dbReference type="PATRIC" id="fig|1307.472.peg.850"/>
<dbReference type="EMBL" id="JANFMI010000039">
    <property type="protein sequence ID" value="MDG4517133.1"/>
    <property type="molecule type" value="Genomic_DNA"/>
</dbReference>
<dbReference type="Proteomes" id="UP000074850">
    <property type="component" value="Unassembled WGS sequence"/>
</dbReference>
<dbReference type="EMBL" id="FIHM01000050">
    <property type="protein sequence ID" value="CYV52359.1"/>
    <property type="molecule type" value="Genomic_DNA"/>
</dbReference>
<dbReference type="Proteomes" id="UP000309259">
    <property type="component" value="Unassembled WGS sequence"/>
</dbReference>
<evidence type="ECO:0000313" key="4">
    <source>
        <dbReference type="EMBL" id="MDG4517133.1"/>
    </source>
</evidence>
<evidence type="ECO:0000313" key="5">
    <source>
        <dbReference type="EMBL" id="TII02699.1"/>
    </source>
</evidence>
<reference evidence="6 7" key="1">
    <citation type="submission" date="2016-02" db="EMBL/GenBank/DDBJ databases">
        <authorList>
            <consortium name="Pathogen Informatics"/>
        </authorList>
    </citation>
    <scope>NUCLEOTIDE SEQUENCE [LARGE SCALE GENOMIC DNA]</scope>
    <source>
        <strain evidence="1 6">LSS52</strain>
        <strain evidence="2 7">LSS64</strain>
        <strain evidence="3 8">SS993</strain>
    </source>
</reference>
<dbReference type="AlphaFoldDB" id="A0A0N0VAF8"/>
<evidence type="ECO:0000313" key="2">
    <source>
        <dbReference type="EMBL" id="CYV52359.1"/>
    </source>
</evidence>
<dbReference type="Proteomes" id="UP001152877">
    <property type="component" value="Unassembled WGS sequence"/>
</dbReference>
<dbReference type="Proteomes" id="UP000074903">
    <property type="component" value="Unassembled WGS sequence"/>
</dbReference>
<protein>
    <submittedName>
        <fullName evidence="5">AraC family transcriptional regulator</fullName>
    </submittedName>
</protein>
<reference evidence="5 9" key="2">
    <citation type="submission" date="2019-04" db="EMBL/GenBank/DDBJ databases">
        <title>Genome analysis of Streptococcus suis strain WUSS327.</title>
        <authorList>
            <person name="Chen H."/>
            <person name="Gao X."/>
            <person name="Wu Z."/>
        </authorList>
    </citation>
    <scope>NUCLEOTIDE SEQUENCE [LARGE SCALE GENOMIC DNA]</scope>
    <source>
        <strain evidence="5 9">WUSS327</strain>
    </source>
</reference>
<dbReference type="EMBL" id="FIHA01000045">
    <property type="protein sequence ID" value="CYV07224.1"/>
    <property type="molecule type" value="Genomic_DNA"/>
</dbReference>
<dbReference type="Proteomes" id="UP000072794">
    <property type="component" value="Unassembled WGS sequence"/>
</dbReference>
<evidence type="ECO:0000313" key="1">
    <source>
        <dbReference type="EMBL" id="CYV07224.1"/>
    </source>
</evidence>
<dbReference type="EMBL" id="SSXL01000011">
    <property type="protein sequence ID" value="TII02699.1"/>
    <property type="molecule type" value="Genomic_DNA"/>
</dbReference>